<dbReference type="AlphaFoldDB" id="A0A0K1ET22"/>
<dbReference type="FunFam" id="3.40.50.2300:FF:000001">
    <property type="entry name" value="DNA-binding response regulator PhoB"/>
    <property type="match status" value="1"/>
</dbReference>
<keyword evidence="4" id="KW-0238">DNA-binding</keyword>
<feature type="compositionally biased region" description="Low complexity" evidence="7">
    <location>
        <begin position="109"/>
        <end position="121"/>
    </location>
</feature>
<dbReference type="Pfam" id="PF00072">
    <property type="entry name" value="Response_reg"/>
    <property type="match status" value="1"/>
</dbReference>
<organism evidence="9 10">
    <name type="scientific">Chondromyces crocatus</name>
    <dbReference type="NCBI Taxonomy" id="52"/>
    <lineage>
        <taxon>Bacteria</taxon>
        <taxon>Pseudomonadati</taxon>
        <taxon>Myxococcota</taxon>
        <taxon>Polyangia</taxon>
        <taxon>Polyangiales</taxon>
        <taxon>Polyangiaceae</taxon>
        <taxon>Chondromyces</taxon>
    </lineage>
</organism>
<keyword evidence="5" id="KW-0804">Transcription</keyword>
<evidence type="ECO:0000256" key="1">
    <source>
        <dbReference type="ARBA" id="ARBA00022553"/>
    </source>
</evidence>
<evidence type="ECO:0000259" key="8">
    <source>
        <dbReference type="PROSITE" id="PS50110"/>
    </source>
</evidence>
<dbReference type="STRING" id="52.CMC5_081910"/>
<name>A0A0K1ET22_CHOCO</name>
<evidence type="ECO:0000256" key="4">
    <source>
        <dbReference type="ARBA" id="ARBA00023125"/>
    </source>
</evidence>
<keyword evidence="2" id="KW-0902">Two-component regulatory system</keyword>
<keyword evidence="3" id="KW-0805">Transcription regulation</keyword>
<reference evidence="9 10" key="1">
    <citation type="submission" date="2015-07" db="EMBL/GenBank/DDBJ databases">
        <title>Genome analysis of myxobacterium Chondromyces crocatus Cm c5 reveals a high potential for natural compound synthesis and the genetic basis for the loss of fruiting body formation.</title>
        <authorList>
            <person name="Zaburannyi N."/>
            <person name="Bunk B."/>
            <person name="Maier J."/>
            <person name="Overmann J."/>
            <person name="Mueller R."/>
        </authorList>
    </citation>
    <scope>NUCLEOTIDE SEQUENCE [LARGE SCALE GENOMIC DNA]</scope>
    <source>
        <strain evidence="9 10">Cm c5</strain>
    </source>
</reference>
<evidence type="ECO:0000256" key="2">
    <source>
        <dbReference type="ARBA" id="ARBA00023012"/>
    </source>
</evidence>
<proteinExistence type="predicted"/>
<dbReference type="Gene3D" id="3.40.50.2300">
    <property type="match status" value="1"/>
</dbReference>
<dbReference type="SUPFAM" id="SSF52172">
    <property type="entry name" value="CheY-like"/>
    <property type="match status" value="1"/>
</dbReference>
<protein>
    <submittedName>
        <fullName evidence="9">Transcriptional regulator</fullName>
    </submittedName>
</protein>
<dbReference type="OrthoDB" id="5505744at2"/>
<evidence type="ECO:0000256" key="3">
    <source>
        <dbReference type="ARBA" id="ARBA00023015"/>
    </source>
</evidence>
<dbReference type="RefSeq" id="WP_050435353.1">
    <property type="nucleotide sequence ID" value="NZ_CP012159.1"/>
</dbReference>
<evidence type="ECO:0000313" key="9">
    <source>
        <dbReference type="EMBL" id="AKT43954.1"/>
    </source>
</evidence>
<dbReference type="CDD" id="cd17574">
    <property type="entry name" value="REC_OmpR"/>
    <property type="match status" value="1"/>
</dbReference>
<dbReference type="GO" id="GO:0000156">
    <property type="term" value="F:phosphorelay response regulator activity"/>
    <property type="evidence" value="ECO:0007669"/>
    <property type="project" value="TreeGrafter"/>
</dbReference>
<dbReference type="PANTHER" id="PTHR48111:SF1">
    <property type="entry name" value="TWO-COMPONENT RESPONSE REGULATOR ORR33"/>
    <property type="match status" value="1"/>
</dbReference>
<keyword evidence="1 6" id="KW-0597">Phosphoprotein</keyword>
<keyword evidence="10" id="KW-1185">Reference proteome</keyword>
<dbReference type="Proteomes" id="UP000067626">
    <property type="component" value="Chromosome"/>
</dbReference>
<dbReference type="KEGG" id="ccro:CMC5_081910"/>
<feature type="domain" description="Response regulatory" evidence="8">
    <location>
        <begin position="141"/>
        <end position="257"/>
    </location>
</feature>
<dbReference type="GO" id="GO:0006355">
    <property type="term" value="P:regulation of DNA-templated transcription"/>
    <property type="evidence" value="ECO:0007669"/>
    <property type="project" value="TreeGrafter"/>
</dbReference>
<dbReference type="PROSITE" id="PS50110">
    <property type="entry name" value="RESPONSE_REGULATORY"/>
    <property type="match status" value="1"/>
</dbReference>
<gene>
    <name evidence="9" type="ORF">CMC5_081910</name>
</gene>
<feature type="modified residue" description="4-aspartylphosphate" evidence="6">
    <location>
        <position position="190"/>
    </location>
</feature>
<evidence type="ECO:0000256" key="7">
    <source>
        <dbReference type="SAM" id="MobiDB-lite"/>
    </source>
</evidence>
<evidence type="ECO:0000313" key="10">
    <source>
        <dbReference type="Proteomes" id="UP000067626"/>
    </source>
</evidence>
<evidence type="ECO:0000256" key="5">
    <source>
        <dbReference type="ARBA" id="ARBA00023163"/>
    </source>
</evidence>
<dbReference type="SMART" id="SM00448">
    <property type="entry name" value="REC"/>
    <property type="match status" value="1"/>
</dbReference>
<dbReference type="InterPro" id="IPR011006">
    <property type="entry name" value="CheY-like_superfamily"/>
</dbReference>
<sequence length="263" mass="28789">MRSVLYRFPDLEQFEQVLQGAELDAELDLGVPAGVTVDDGEWVLAIFELGSSGRATSAAARVAISPEGARLNFEPRDWLRLAHFARTEAPRPSSQVDSEELFREPATPAPGSSTSARRSSAPPRPQGAGLRPSRPPPPNARVLIVDDDPDIRELVAVMLEAVALRVSSVSSAEDALARVRDEAFDLVVLDWNLPRMSGLELCRLLRREPNLSEIPVLFLTANAASQDMVEAFASGADDYVVKPFRAPELGARIFSLLRRVRRP</sequence>
<dbReference type="InterPro" id="IPR001789">
    <property type="entry name" value="Sig_transdc_resp-reg_receiver"/>
</dbReference>
<dbReference type="EMBL" id="CP012159">
    <property type="protein sequence ID" value="AKT43954.1"/>
    <property type="molecule type" value="Genomic_DNA"/>
</dbReference>
<evidence type="ECO:0000256" key="6">
    <source>
        <dbReference type="PROSITE-ProRule" id="PRU00169"/>
    </source>
</evidence>
<dbReference type="PANTHER" id="PTHR48111">
    <property type="entry name" value="REGULATOR OF RPOS"/>
    <property type="match status" value="1"/>
</dbReference>
<feature type="region of interest" description="Disordered" evidence="7">
    <location>
        <begin position="89"/>
        <end position="140"/>
    </location>
</feature>
<accession>A0A0K1ET22</accession>
<dbReference type="GO" id="GO:0005829">
    <property type="term" value="C:cytosol"/>
    <property type="evidence" value="ECO:0007669"/>
    <property type="project" value="TreeGrafter"/>
</dbReference>
<dbReference type="InterPro" id="IPR039420">
    <property type="entry name" value="WalR-like"/>
</dbReference>
<dbReference type="GO" id="GO:0000976">
    <property type="term" value="F:transcription cis-regulatory region binding"/>
    <property type="evidence" value="ECO:0007669"/>
    <property type="project" value="TreeGrafter"/>
</dbReference>
<dbReference type="GO" id="GO:0032993">
    <property type="term" value="C:protein-DNA complex"/>
    <property type="evidence" value="ECO:0007669"/>
    <property type="project" value="TreeGrafter"/>
</dbReference>